<evidence type="ECO:0000256" key="1">
    <source>
        <dbReference type="SAM" id="SignalP"/>
    </source>
</evidence>
<feature type="chain" id="PRO_5003315335" evidence="1">
    <location>
        <begin position="24"/>
        <end position="351"/>
    </location>
</feature>
<reference evidence="2 3" key="1">
    <citation type="submission" date="2011-04" db="EMBL/GenBank/DDBJ databases">
        <title>Complete sequence of Cellulomonas fimi ATCC 484.</title>
        <authorList>
            <consortium name="US DOE Joint Genome Institute"/>
            <person name="Lucas S."/>
            <person name="Han J."/>
            <person name="Lapidus A."/>
            <person name="Cheng J.-F."/>
            <person name="Goodwin L."/>
            <person name="Pitluck S."/>
            <person name="Peters L."/>
            <person name="Chertkov O."/>
            <person name="Detter J.C."/>
            <person name="Han C."/>
            <person name="Tapia R."/>
            <person name="Land M."/>
            <person name="Hauser L."/>
            <person name="Kyrpides N."/>
            <person name="Ivanova N."/>
            <person name="Ovchinnikova G."/>
            <person name="Pagani I."/>
            <person name="Mead D."/>
            <person name="Brumm P."/>
            <person name="Woyke T."/>
        </authorList>
    </citation>
    <scope>NUCLEOTIDE SEQUENCE [LARGE SCALE GENOMIC DNA]</scope>
    <source>
        <strain evidence="3">ATCC 484 / DSM 20113 / JCM 1341 / NBRC 15513 / NCIMB 8980 / NCTC 7547</strain>
    </source>
</reference>
<name>F4GZH9_CELFA</name>
<dbReference type="Proteomes" id="UP000008460">
    <property type="component" value="Chromosome"/>
</dbReference>
<accession>F4GZH9</accession>
<dbReference type="STRING" id="590998.Celf_0760"/>
<sequence>MRRRIMPGAVLVAALTVPVAAPAAAVEPPPPGWQGPVCGTRTVIPLSVARDVDDSGLVVGHDQRSRAASWDSRTGTYRWYGGIDGGLSSEISAISGGGRVAGAAQVDGPTLDPAKAVRVEGPLPLRPVDRSLRTSDQVQDVNDANVVVGTSEIVGGQGATEAFVWTDRRHVLATPDPSYVLVHALSVNEAGWVLGSGYRLDARGVYHYQVLVWRPDRTVTVLPPLPDGGMFVAEHIDEQGGVIGHHLSPDWTNDALVTWSPTSGYTFVPSPGGDLQVIAADDRGGAVGTVIDPTTGSALPFLYRPDTGFRRLAEPGGALLRGVPYGMSEAGQVLLMTDQRPHLWTPTCPAG</sequence>
<keyword evidence="3" id="KW-1185">Reference proteome</keyword>
<dbReference type="EMBL" id="CP002666">
    <property type="protein sequence ID" value="AEE44900.1"/>
    <property type="molecule type" value="Genomic_DNA"/>
</dbReference>
<dbReference type="KEGG" id="cfi:Celf_0760"/>
<dbReference type="AlphaFoldDB" id="F4GZH9"/>
<organism evidence="2 3">
    <name type="scientific">Cellulomonas fimi (strain ATCC 484 / DSM 20113 / JCM 1341 / CCUG 24087 / LMG 16345 / NBRC 15513 / NCIMB 8980 / NCTC 7547 / NRS-133)</name>
    <dbReference type="NCBI Taxonomy" id="590998"/>
    <lineage>
        <taxon>Bacteria</taxon>
        <taxon>Bacillati</taxon>
        <taxon>Actinomycetota</taxon>
        <taxon>Actinomycetes</taxon>
        <taxon>Micrococcales</taxon>
        <taxon>Cellulomonadaceae</taxon>
        <taxon>Cellulomonas</taxon>
    </lineage>
</organism>
<proteinExistence type="predicted"/>
<keyword evidence="1" id="KW-0732">Signal</keyword>
<dbReference type="HOGENOM" id="CLU_789136_0_0_11"/>
<dbReference type="eggNOG" id="COG5563">
    <property type="taxonomic scope" value="Bacteria"/>
</dbReference>
<dbReference type="RefSeq" id="WP_013769929.1">
    <property type="nucleotide sequence ID" value="NC_015514.1"/>
</dbReference>
<feature type="signal peptide" evidence="1">
    <location>
        <begin position="1"/>
        <end position="23"/>
    </location>
</feature>
<evidence type="ECO:0000313" key="2">
    <source>
        <dbReference type="EMBL" id="AEE44900.1"/>
    </source>
</evidence>
<gene>
    <name evidence="2" type="ordered locus">Celf_0760</name>
</gene>
<protein>
    <submittedName>
        <fullName evidence="2">Uncharacterized protein</fullName>
    </submittedName>
</protein>
<evidence type="ECO:0000313" key="3">
    <source>
        <dbReference type="Proteomes" id="UP000008460"/>
    </source>
</evidence>